<evidence type="ECO:0000313" key="11">
    <source>
        <dbReference type="Proteomes" id="UP000241167"/>
    </source>
</evidence>
<gene>
    <name evidence="10" type="ORF">C7I55_13760</name>
</gene>
<dbReference type="Pfam" id="PF22692">
    <property type="entry name" value="LlgE_F_G_D1"/>
    <property type="match status" value="1"/>
</dbReference>
<keyword evidence="10" id="KW-0282">Flagellum</keyword>
<reference evidence="10 11" key="1">
    <citation type="submission" date="2018-03" db="EMBL/GenBank/DDBJ databases">
        <title>The draft genome of Sphingosinicella sp. GL-C-18.</title>
        <authorList>
            <person name="Liu L."/>
            <person name="Li L."/>
            <person name="Liang L."/>
            <person name="Zhang X."/>
            <person name="Wang T."/>
        </authorList>
    </citation>
    <scope>NUCLEOTIDE SEQUENCE [LARGE SCALE GENOMIC DNA]</scope>
    <source>
        <strain evidence="10 11">GL-C-18</strain>
    </source>
</reference>
<keyword evidence="3 6" id="KW-0975">Bacterial flagellum</keyword>
<keyword evidence="11" id="KW-1185">Reference proteome</keyword>
<evidence type="ECO:0000256" key="6">
    <source>
        <dbReference type="RuleBase" id="RU362116"/>
    </source>
</evidence>
<accession>A0A2P7QNX0</accession>
<dbReference type="AlphaFoldDB" id="A0A2P7QNX0"/>
<dbReference type="InterPro" id="IPR037925">
    <property type="entry name" value="FlgE/F/G-like"/>
</dbReference>
<feature type="domain" description="Flagellar basal body rod protein N-terminal" evidence="7">
    <location>
        <begin position="6"/>
        <end position="35"/>
    </location>
</feature>
<feature type="domain" description="Flagellar hook protein FlgE/F/G-like D1" evidence="9">
    <location>
        <begin position="81"/>
        <end position="144"/>
    </location>
</feature>
<name>A0A2P7QNX0_9SPHN</name>
<dbReference type="InterPro" id="IPR053967">
    <property type="entry name" value="LlgE_F_G-like_D1"/>
</dbReference>
<feature type="domain" description="Flagellar basal-body/hook protein C-terminal" evidence="8">
    <location>
        <begin position="198"/>
        <end position="241"/>
    </location>
</feature>
<dbReference type="EMBL" id="PXYI01000004">
    <property type="protein sequence ID" value="PSJ39656.1"/>
    <property type="molecule type" value="Genomic_DNA"/>
</dbReference>
<dbReference type="NCBIfam" id="NF009280">
    <property type="entry name" value="PRK12640.1"/>
    <property type="match status" value="1"/>
</dbReference>
<evidence type="ECO:0000256" key="1">
    <source>
        <dbReference type="ARBA" id="ARBA00004117"/>
    </source>
</evidence>
<dbReference type="GO" id="GO:0071978">
    <property type="term" value="P:bacterial-type flagellum-dependent swarming motility"/>
    <property type="evidence" value="ECO:0007669"/>
    <property type="project" value="TreeGrafter"/>
</dbReference>
<dbReference type="SUPFAM" id="SSF117143">
    <property type="entry name" value="Flagellar hook protein flgE"/>
    <property type="match status" value="1"/>
</dbReference>
<sequence length="247" mass="25766">MDRLIHTSLSALRGAMARQAATANNLANVNTTGFRGELATARSLWMGGQGFAARAFSAEEVSGADMREGTITETGRALDIAIAGDALLTVQAANGDEAYTRRGDLKLSDTGLLTTGDDHPVLGEQGPITLPPADQIKIERDGAVWIVPTGGDPALPQRVDRLKLASPVGSDVVKGLDGLFRVRGGGALPADPDARLVSGSLEGSNVEATKALVDMIDASRAWETQLKLINTARDLDGAGADLMRLPD</sequence>
<comment type="similarity">
    <text evidence="2 6">Belongs to the flagella basal body rod proteins family.</text>
</comment>
<dbReference type="PANTHER" id="PTHR30435">
    <property type="entry name" value="FLAGELLAR PROTEIN"/>
    <property type="match status" value="1"/>
</dbReference>
<proteinExistence type="inferred from homology"/>
<dbReference type="RefSeq" id="WP_106513551.1">
    <property type="nucleotide sequence ID" value="NZ_PXYI01000004.1"/>
</dbReference>
<protein>
    <recommendedName>
        <fullName evidence="5 6">Flagellar basal-body rod protein FlgF</fullName>
    </recommendedName>
</protein>
<organism evidence="10 11">
    <name type="scientific">Allosphingosinicella deserti</name>
    <dbReference type="NCBI Taxonomy" id="2116704"/>
    <lineage>
        <taxon>Bacteria</taxon>
        <taxon>Pseudomonadati</taxon>
        <taxon>Pseudomonadota</taxon>
        <taxon>Alphaproteobacteria</taxon>
        <taxon>Sphingomonadales</taxon>
        <taxon>Sphingomonadaceae</taxon>
        <taxon>Allosphingosinicella</taxon>
    </lineage>
</organism>
<keyword evidence="10" id="KW-0969">Cilium</keyword>
<evidence type="ECO:0000313" key="10">
    <source>
        <dbReference type="EMBL" id="PSJ39656.1"/>
    </source>
</evidence>
<dbReference type="InterPro" id="IPR001444">
    <property type="entry name" value="Flag_bb_rod_N"/>
</dbReference>
<dbReference type="InterPro" id="IPR010930">
    <property type="entry name" value="Flg_bb/hook_C_dom"/>
</dbReference>
<evidence type="ECO:0000256" key="2">
    <source>
        <dbReference type="ARBA" id="ARBA00009677"/>
    </source>
</evidence>
<evidence type="ECO:0000259" key="8">
    <source>
        <dbReference type="Pfam" id="PF06429"/>
    </source>
</evidence>
<dbReference type="Pfam" id="PF00460">
    <property type="entry name" value="Flg_bb_rod"/>
    <property type="match status" value="1"/>
</dbReference>
<keyword evidence="10" id="KW-0966">Cell projection</keyword>
<dbReference type="Pfam" id="PF06429">
    <property type="entry name" value="Flg_bbr_C"/>
    <property type="match status" value="1"/>
</dbReference>
<evidence type="ECO:0000256" key="5">
    <source>
        <dbReference type="ARBA" id="ARBA00040228"/>
    </source>
</evidence>
<dbReference type="OrthoDB" id="9804559at2"/>
<comment type="subunit">
    <text evidence="4 6">The basal body constitutes a major portion of the flagellar organelle and consists of five rings (E,L,P,S, and M) mounted on a central rod. The rod consists of about 26 subunits of FlgG in the distal portion, and FlgB, FlgC and FlgF are thought to build up the proximal portion of the rod with about 6 subunits each.</text>
</comment>
<dbReference type="PANTHER" id="PTHR30435:SF18">
    <property type="entry name" value="FLAGELLAR BASAL-BODY ROD PROTEIN FLGF"/>
    <property type="match status" value="1"/>
</dbReference>
<evidence type="ECO:0000256" key="4">
    <source>
        <dbReference type="ARBA" id="ARBA00038560"/>
    </source>
</evidence>
<dbReference type="InterPro" id="IPR020013">
    <property type="entry name" value="Flagellar_FlgE/F/G"/>
</dbReference>
<comment type="subcellular location">
    <subcellularLocation>
        <location evidence="1 6">Bacterial flagellum basal body</location>
    </subcellularLocation>
</comment>
<dbReference type="Proteomes" id="UP000241167">
    <property type="component" value="Unassembled WGS sequence"/>
</dbReference>
<comment type="caution">
    <text evidence="10">The sequence shown here is derived from an EMBL/GenBank/DDBJ whole genome shotgun (WGS) entry which is preliminary data.</text>
</comment>
<evidence type="ECO:0000256" key="3">
    <source>
        <dbReference type="ARBA" id="ARBA00023143"/>
    </source>
</evidence>
<evidence type="ECO:0000259" key="7">
    <source>
        <dbReference type="Pfam" id="PF00460"/>
    </source>
</evidence>
<evidence type="ECO:0000259" key="9">
    <source>
        <dbReference type="Pfam" id="PF22692"/>
    </source>
</evidence>
<dbReference type="NCBIfam" id="TIGR03506">
    <property type="entry name" value="FlgEFG_subfam"/>
    <property type="match status" value="1"/>
</dbReference>
<dbReference type="GO" id="GO:0030694">
    <property type="term" value="C:bacterial-type flagellum basal body, rod"/>
    <property type="evidence" value="ECO:0007669"/>
    <property type="project" value="UniProtKB-UniRule"/>
</dbReference>